<gene>
    <name evidence="2" type="ORF">GCM10008967_31060</name>
</gene>
<name>A0ABP3G8W4_9BACI</name>
<dbReference type="EMBL" id="BAAADJ010000054">
    <property type="protein sequence ID" value="GAA0338552.1"/>
    <property type="molecule type" value="Genomic_DNA"/>
</dbReference>
<reference evidence="3" key="1">
    <citation type="journal article" date="2019" name="Int. J. Syst. Evol. Microbiol.">
        <title>The Global Catalogue of Microorganisms (GCM) 10K type strain sequencing project: providing services to taxonomists for standard genome sequencing and annotation.</title>
        <authorList>
            <consortium name="The Broad Institute Genomics Platform"/>
            <consortium name="The Broad Institute Genome Sequencing Center for Infectious Disease"/>
            <person name="Wu L."/>
            <person name="Ma J."/>
        </authorList>
    </citation>
    <scope>NUCLEOTIDE SEQUENCE [LARGE SCALE GENOMIC DNA]</scope>
    <source>
        <strain evidence="3">JCM 9731</strain>
    </source>
</reference>
<dbReference type="PANTHER" id="PTHR11786">
    <property type="entry name" value="N-HYDROXYARYLAMINE O-ACETYLTRANSFERASE"/>
    <property type="match status" value="1"/>
</dbReference>
<dbReference type="InterPro" id="IPR001447">
    <property type="entry name" value="Arylamine_N-AcTrfase"/>
</dbReference>
<dbReference type="Pfam" id="PF00797">
    <property type="entry name" value="Acetyltransf_2"/>
    <property type="match status" value="1"/>
</dbReference>
<evidence type="ECO:0000313" key="2">
    <source>
        <dbReference type="EMBL" id="GAA0338552.1"/>
    </source>
</evidence>
<dbReference type="InterPro" id="IPR038765">
    <property type="entry name" value="Papain-like_cys_pep_sf"/>
</dbReference>
<sequence length="267" mass="31569">MNRYLKTLGVKDVGEKSLQQIVDLTKAHLHTFPFELISKYTLVETDLNGRIPSVADFIERFELHGWGGNCHILNGRFVQLLDWLGYDVQLVPVEKGHVAIWLKWEGKEYLVDVGYAGPFFEPIPIMQGKWTVETPYETSYFDRQDDGAILWERVRDGKQIVTKTIYLRPLTEEEFYWWVNRSYSDIPENSLFRKVEITWYPNEERHQLMNTVYTIDKPTGERVIKTYEDEEEWVQLIESTFGISRKSTEKALEFLRERGVELFPVLY</sequence>
<evidence type="ECO:0000313" key="3">
    <source>
        <dbReference type="Proteomes" id="UP001500782"/>
    </source>
</evidence>
<comment type="similarity">
    <text evidence="1">Belongs to the arylamine N-acetyltransferase family.</text>
</comment>
<dbReference type="SUPFAM" id="SSF54001">
    <property type="entry name" value="Cysteine proteinases"/>
    <property type="match status" value="1"/>
</dbReference>
<dbReference type="InterPro" id="IPR053710">
    <property type="entry name" value="Arylamine_NAT_domain_sf"/>
</dbReference>
<dbReference type="Proteomes" id="UP001500782">
    <property type="component" value="Unassembled WGS sequence"/>
</dbReference>
<comment type="caution">
    <text evidence="2">The sequence shown here is derived from an EMBL/GenBank/DDBJ whole genome shotgun (WGS) entry which is preliminary data.</text>
</comment>
<accession>A0ABP3G8W4</accession>
<evidence type="ECO:0000256" key="1">
    <source>
        <dbReference type="ARBA" id="ARBA00006547"/>
    </source>
</evidence>
<keyword evidence="3" id="KW-1185">Reference proteome</keyword>
<proteinExistence type="inferred from homology"/>
<protein>
    <recommendedName>
        <fullName evidence="4">Arylamine N-acetyltransferase</fullName>
    </recommendedName>
</protein>
<dbReference type="Gene3D" id="3.30.2140.20">
    <property type="match status" value="1"/>
</dbReference>
<evidence type="ECO:0008006" key="4">
    <source>
        <dbReference type="Google" id="ProtNLM"/>
    </source>
</evidence>
<dbReference type="RefSeq" id="WP_343800814.1">
    <property type="nucleotide sequence ID" value="NZ_BAAADJ010000054.1"/>
</dbReference>
<dbReference type="PANTHER" id="PTHR11786:SF0">
    <property type="entry name" value="ARYLAMINE N-ACETYLTRANSFERASE 4-RELATED"/>
    <property type="match status" value="1"/>
</dbReference>
<organism evidence="2 3">
    <name type="scientific">Bacillus carboniphilus</name>
    <dbReference type="NCBI Taxonomy" id="86663"/>
    <lineage>
        <taxon>Bacteria</taxon>
        <taxon>Bacillati</taxon>
        <taxon>Bacillota</taxon>
        <taxon>Bacilli</taxon>
        <taxon>Bacillales</taxon>
        <taxon>Bacillaceae</taxon>
        <taxon>Bacillus</taxon>
    </lineage>
</organism>